<feature type="transmembrane region" description="Helical" evidence="7">
    <location>
        <begin position="188"/>
        <end position="207"/>
    </location>
</feature>
<dbReference type="InterPro" id="IPR050809">
    <property type="entry name" value="UgpAE/MalFG_permease"/>
</dbReference>
<organism evidence="9 10">
    <name type="scientific">Paenibacillus contaminans</name>
    <dbReference type="NCBI Taxonomy" id="450362"/>
    <lineage>
        <taxon>Bacteria</taxon>
        <taxon>Bacillati</taxon>
        <taxon>Bacillota</taxon>
        <taxon>Bacilli</taxon>
        <taxon>Bacillales</taxon>
        <taxon>Paenibacillaceae</taxon>
        <taxon>Paenibacillus</taxon>
    </lineage>
</organism>
<dbReference type="EMBL" id="QMFB01000017">
    <property type="protein sequence ID" value="RAV17830.1"/>
    <property type="molecule type" value="Genomic_DNA"/>
</dbReference>
<dbReference type="Proteomes" id="UP000250369">
    <property type="component" value="Unassembled WGS sequence"/>
</dbReference>
<dbReference type="RefSeq" id="WP_113033916.1">
    <property type="nucleotide sequence ID" value="NZ_QMFB01000017.1"/>
</dbReference>
<feature type="domain" description="ABC transmembrane type-1" evidence="8">
    <location>
        <begin position="92"/>
        <end position="307"/>
    </location>
</feature>
<evidence type="ECO:0000256" key="6">
    <source>
        <dbReference type="ARBA" id="ARBA00023136"/>
    </source>
</evidence>
<name>A0A329MDB5_9BACL</name>
<dbReference type="CDD" id="cd06261">
    <property type="entry name" value="TM_PBP2"/>
    <property type="match status" value="1"/>
</dbReference>
<dbReference type="PANTHER" id="PTHR43227">
    <property type="entry name" value="BLL4140 PROTEIN"/>
    <property type="match status" value="1"/>
</dbReference>
<accession>A0A329MDB5</accession>
<comment type="caution">
    <text evidence="9">The sequence shown here is derived from an EMBL/GenBank/DDBJ whole genome shotgun (WGS) entry which is preliminary data.</text>
</comment>
<dbReference type="SUPFAM" id="SSF161098">
    <property type="entry name" value="MetI-like"/>
    <property type="match status" value="1"/>
</dbReference>
<dbReference type="Pfam" id="PF00528">
    <property type="entry name" value="BPD_transp_1"/>
    <property type="match status" value="1"/>
</dbReference>
<dbReference type="AlphaFoldDB" id="A0A329MDB5"/>
<feature type="transmembrane region" description="Helical" evidence="7">
    <location>
        <begin position="96"/>
        <end position="117"/>
    </location>
</feature>
<dbReference type="InterPro" id="IPR035906">
    <property type="entry name" value="MetI-like_sf"/>
</dbReference>
<dbReference type="GO" id="GO:0005886">
    <property type="term" value="C:plasma membrane"/>
    <property type="evidence" value="ECO:0007669"/>
    <property type="project" value="UniProtKB-SubCell"/>
</dbReference>
<dbReference type="PANTHER" id="PTHR43227:SF11">
    <property type="entry name" value="BLL4140 PROTEIN"/>
    <property type="match status" value="1"/>
</dbReference>
<keyword evidence="6 7" id="KW-0472">Membrane</keyword>
<dbReference type="PROSITE" id="PS50928">
    <property type="entry name" value="ABC_TM1"/>
    <property type="match status" value="1"/>
</dbReference>
<keyword evidence="4 7" id="KW-0812">Transmembrane</keyword>
<keyword evidence="2 7" id="KW-0813">Transport</keyword>
<evidence type="ECO:0000313" key="10">
    <source>
        <dbReference type="Proteomes" id="UP000250369"/>
    </source>
</evidence>
<evidence type="ECO:0000256" key="5">
    <source>
        <dbReference type="ARBA" id="ARBA00022989"/>
    </source>
</evidence>
<evidence type="ECO:0000256" key="3">
    <source>
        <dbReference type="ARBA" id="ARBA00022475"/>
    </source>
</evidence>
<evidence type="ECO:0000256" key="4">
    <source>
        <dbReference type="ARBA" id="ARBA00022692"/>
    </source>
</evidence>
<feature type="transmembrane region" description="Helical" evidence="7">
    <location>
        <begin position="32"/>
        <end position="59"/>
    </location>
</feature>
<feature type="transmembrane region" description="Helical" evidence="7">
    <location>
        <begin position="227"/>
        <end position="247"/>
    </location>
</feature>
<feature type="transmembrane region" description="Helical" evidence="7">
    <location>
        <begin position="286"/>
        <end position="310"/>
    </location>
</feature>
<keyword evidence="10" id="KW-1185">Reference proteome</keyword>
<evidence type="ECO:0000256" key="7">
    <source>
        <dbReference type="RuleBase" id="RU363032"/>
    </source>
</evidence>
<keyword evidence="3" id="KW-1003">Cell membrane</keyword>
<gene>
    <name evidence="9" type="ORF">DQG23_25805</name>
</gene>
<keyword evidence="5 7" id="KW-1133">Transmembrane helix</keyword>
<comment type="similarity">
    <text evidence="7">Belongs to the binding-protein-dependent transport system permease family.</text>
</comment>
<proteinExistence type="inferred from homology"/>
<evidence type="ECO:0000259" key="8">
    <source>
        <dbReference type="PROSITE" id="PS50928"/>
    </source>
</evidence>
<dbReference type="GO" id="GO:0055085">
    <property type="term" value="P:transmembrane transport"/>
    <property type="evidence" value="ECO:0007669"/>
    <property type="project" value="InterPro"/>
</dbReference>
<dbReference type="Gene3D" id="1.10.3720.10">
    <property type="entry name" value="MetI-like"/>
    <property type="match status" value="1"/>
</dbReference>
<dbReference type="OrthoDB" id="9807047at2"/>
<protein>
    <submittedName>
        <fullName evidence="9">Sugar ABC transporter permease</fullName>
    </submittedName>
</protein>
<evidence type="ECO:0000256" key="2">
    <source>
        <dbReference type="ARBA" id="ARBA00022448"/>
    </source>
</evidence>
<comment type="subcellular location">
    <subcellularLocation>
        <location evidence="1 7">Cell membrane</location>
        <topology evidence="1 7">Multi-pass membrane protein</topology>
    </subcellularLocation>
</comment>
<feature type="transmembrane region" description="Helical" evidence="7">
    <location>
        <begin position="138"/>
        <end position="168"/>
    </location>
</feature>
<evidence type="ECO:0000313" key="9">
    <source>
        <dbReference type="EMBL" id="RAV17830.1"/>
    </source>
</evidence>
<dbReference type="InterPro" id="IPR000515">
    <property type="entry name" value="MetI-like"/>
</dbReference>
<evidence type="ECO:0000256" key="1">
    <source>
        <dbReference type="ARBA" id="ARBA00004651"/>
    </source>
</evidence>
<reference evidence="9 10" key="1">
    <citation type="journal article" date="2009" name="Int. J. Syst. Evol. Microbiol.">
        <title>Paenibacillus contaminans sp. nov., isolated from a contaminated laboratory plate.</title>
        <authorList>
            <person name="Chou J.H."/>
            <person name="Lee J.H."/>
            <person name="Lin M.C."/>
            <person name="Chang P.S."/>
            <person name="Arun A.B."/>
            <person name="Young C.C."/>
            <person name="Chen W.M."/>
        </authorList>
    </citation>
    <scope>NUCLEOTIDE SEQUENCE [LARGE SCALE GENOMIC DNA]</scope>
    <source>
        <strain evidence="9 10">CKOBP-6</strain>
    </source>
</reference>
<sequence length="320" mass="36311">MDVSRAGAAINGQRNGQSIKRGAWKRITANKYLLVMLLPVLLYFLIFSYVPMYGVVIAFQDYLLGKGMLESPWVGLKHFRDFFKSIFFARTFMNTILLSVYSLVWGFWIPLVFALFLNELKGRAVKRFIQTVSYLPHFISLVVVVGMMKMFLDPMSGVINGMIAALGFDKIDFFGSSEWFRTLYVSSGIWQSFGWSSIIYLAALAGVDPTLYESADIDGASRLQKMFYITLPSLYPVTFLLLILSLGNMMSVGFEKVILMYSPATYDVSDIISTYTYRKGILEKNYSFGTAIGLFNSVINMTLLIVCNWLSRKATKHSIW</sequence>